<dbReference type="PANTHER" id="PTHR38781:SF1">
    <property type="entry name" value="ANTITOXIN DINJ-RELATED"/>
    <property type="match status" value="1"/>
</dbReference>
<dbReference type="EMBL" id="JACHFH010000011">
    <property type="protein sequence ID" value="MBB5335978.1"/>
    <property type="molecule type" value="Genomic_DNA"/>
</dbReference>
<gene>
    <name evidence="3" type="ORF">HNR32_001122</name>
</gene>
<comment type="similarity">
    <text evidence="1">Belongs to the RelB/DinJ antitoxin family.</text>
</comment>
<keyword evidence="2" id="KW-1277">Toxin-antitoxin system</keyword>
<dbReference type="AlphaFoldDB" id="A0A840UMR3"/>
<evidence type="ECO:0000256" key="1">
    <source>
        <dbReference type="ARBA" id="ARBA00010562"/>
    </source>
</evidence>
<dbReference type="NCBIfam" id="TIGR02384">
    <property type="entry name" value="RelB_DinJ"/>
    <property type="match status" value="1"/>
</dbReference>
<keyword evidence="4" id="KW-1185">Reference proteome</keyword>
<proteinExistence type="inferred from homology"/>
<dbReference type="InterPro" id="IPR007337">
    <property type="entry name" value="RelB/DinJ"/>
</dbReference>
<organism evidence="3 4">
    <name type="scientific">Pectinatus brassicae</name>
    <dbReference type="NCBI Taxonomy" id="862415"/>
    <lineage>
        <taxon>Bacteria</taxon>
        <taxon>Bacillati</taxon>
        <taxon>Bacillota</taxon>
        <taxon>Negativicutes</taxon>
        <taxon>Selenomonadales</taxon>
        <taxon>Selenomonadaceae</taxon>
        <taxon>Pectinatus</taxon>
    </lineage>
</organism>
<evidence type="ECO:0000313" key="3">
    <source>
        <dbReference type="EMBL" id="MBB5335978.1"/>
    </source>
</evidence>
<reference evidence="3 4" key="1">
    <citation type="submission" date="2020-08" db="EMBL/GenBank/DDBJ databases">
        <title>Genomic Encyclopedia of Type Strains, Phase IV (KMG-IV): sequencing the most valuable type-strain genomes for metagenomic binning, comparative biology and taxonomic classification.</title>
        <authorList>
            <person name="Goeker M."/>
        </authorList>
    </citation>
    <scope>NUCLEOTIDE SEQUENCE [LARGE SCALE GENOMIC DNA]</scope>
    <source>
        <strain evidence="3 4">DSM 24661</strain>
    </source>
</reference>
<dbReference type="Pfam" id="PF04221">
    <property type="entry name" value="RelB"/>
    <property type="match status" value="1"/>
</dbReference>
<dbReference type="GO" id="GO:0006355">
    <property type="term" value="P:regulation of DNA-templated transcription"/>
    <property type="evidence" value="ECO:0007669"/>
    <property type="project" value="InterPro"/>
</dbReference>
<dbReference type="GO" id="GO:0006351">
    <property type="term" value="P:DNA-templated transcription"/>
    <property type="evidence" value="ECO:0007669"/>
    <property type="project" value="TreeGrafter"/>
</dbReference>
<dbReference type="RefSeq" id="WP_183860496.1">
    <property type="nucleotide sequence ID" value="NZ_JACHFH010000011.1"/>
</dbReference>
<dbReference type="Proteomes" id="UP000559117">
    <property type="component" value="Unassembled WGS sequence"/>
</dbReference>
<comment type="caution">
    <text evidence="3">The sequence shown here is derived from an EMBL/GenBank/DDBJ whole genome shotgun (WGS) entry which is preliminary data.</text>
</comment>
<evidence type="ECO:0000256" key="2">
    <source>
        <dbReference type="ARBA" id="ARBA00022649"/>
    </source>
</evidence>
<sequence>MSNETILKIKIDEPAKKNAENILKQSGLTMTMAINMLIQEINNHGKIPFNSSIHNSKNNTSLPINPTDIITYLTCS</sequence>
<dbReference type="PANTHER" id="PTHR38781">
    <property type="entry name" value="ANTITOXIN DINJ-RELATED"/>
    <property type="match status" value="1"/>
</dbReference>
<name>A0A840UMR3_9FIRM</name>
<dbReference type="InterPro" id="IPR013321">
    <property type="entry name" value="Arc_rbn_hlx_hlx"/>
</dbReference>
<protein>
    <submittedName>
        <fullName evidence="3">Addiction module RelB/DinJ family antitoxin</fullName>
    </submittedName>
</protein>
<evidence type="ECO:0000313" key="4">
    <source>
        <dbReference type="Proteomes" id="UP000559117"/>
    </source>
</evidence>
<dbReference type="Gene3D" id="1.10.1220.10">
    <property type="entry name" value="Met repressor-like"/>
    <property type="match status" value="1"/>
</dbReference>
<accession>A0A840UMR3</accession>